<accession>A0AAD1XVR1</accession>
<keyword evidence="2" id="KW-1185">Reference proteome</keyword>
<sequence length="97" mass="11282">MDDRSSCREFFTKTSCKHNSRFKKSLKNLLNLVLKRHQKAKCPSKPFVVLRPSLVKSKTRASETYIIPYSNSSRPREFVSRNDFVSLKPYCTSKPPL</sequence>
<evidence type="ECO:0000313" key="1">
    <source>
        <dbReference type="EMBL" id="CAI2379150.1"/>
    </source>
</evidence>
<protein>
    <submittedName>
        <fullName evidence="1">Uncharacterized protein</fullName>
    </submittedName>
</protein>
<dbReference type="AlphaFoldDB" id="A0AAD1XVR1"/>
<evidence type="ECO:0000313" key="2">
    <source>
        <dbReference type="Proteomes" id="UP001295684"/>
    </source>
</evidence>
<proteinExistence type="predicted"/>
<gene>
    <name evidence="1" type="ORF">ECRASSUSDP1_LOCUS20559</name>
</gene>
<dbReference type="Proteomes" id="UP001295684">
    <property type="component" value="Unassembled WGS sequence"/>
</dbReference>
<comment type="caution">
    <text evidence="1">The sequence shown here is derived from an EMBL/GenBank/DDBJ whole genome shotgun (WGS) entry which is preliminary data.</text>
</comment>
<organism evidence="1 2">
    <name type="scientific">Euplotes crassus</name>
    <dbReference type="NCBI Taxonomy" id="5936"/>
    <lineage>
        <taxon>Eukaryota</taxon>
        <taxon>Sar</taxon>
        <taxon>Alveolata</taxon>
        <taxon>Ciliophora</taxon>
        <taxon>Intramacronucleata</taxon>
        <taxon>Spirotrichea</taxon>
        <taxon>Hypotrichia</taxon>
        <taxon>Euplotida</taxon>
        <taxon>Euplotidae</taxon>
        <taxon>Moneuplotes</taxon>
    </lineage>
</organism>
<name>A0AAD1XVR1_EUPCR</name>
<dbReference type="EMBL" id="CAMPGE010020973">
    <property type="protein sequence ID" value="CAI2379150.1"/>
    <property type="molecule type" value="Genomic_DNA"/>
</dbReference>
<reference evidence="1" key="1">
    <citation type="submission" date="2023-07" db="EMBL/GenBank/DDBJ databases">
        <authorList>
            <consortium name="AG Swart"/>
            <person name="Singh M."/>
            <person name="Singh A."/>
            <person name="Seah K."/>
            <person name="Emmerich C."/>
        </authorList>
    </citation>
    <scope>NUCLEOTIDE SEQUENCE</scope>
    <source>
        <strain evidence="1">DP1</strain>
    </source>
</reference>